<dbReference type="GO" id="GO:0003677">
    <property type="term" value="F:DNA binding"/>
    <property type="evidence" value="ECO:0007669"/>
    <property type="project" value="InterPro"/>
</dbReference>
<dbReference type="SUPFAM" id="SSF46894">
    <property type="entry name" value="C-terminal effector domain of the bipartite response regulators"/>
    <property type="match status" value="1"/>
</dbReference>
<protein>
    <submittedName>
        <fullName evidence="1">Regulatory LuxR family protein</fullName>
    </submittedName>
</protein>
<sequence length="149" mass="17547">MEKEISDLKQEHYKEQLLAQSIRLDQKNKFLDELKENIKNNKDLNLNIYFKNEQLIDKDLNNIQDIIKEVHPNFFKKLNDIATTKLTNLDIKYAAYIYMNMDNSQIAIISNVDPKTVSVTKYRLKQKLGLTKDIDLDTFIKKLCSTNFS</sequence>
<dbReference type="EMBL" id="SOAG01000018">
    <property type="protein sequence ID" value="TDS56865.1"/>
    <property type="molecule type" value="Genomic_DNA"/>
</dbReference>
<dbReference type="InterPro" id="IPR016032">
    <property type="entry name" value="Sig_transdc_resp-reg_C-effctor"/>
</dbReference>
<name>A0A4R7EX22_9FLAO</name>
<evidence type="ECO:0000313" key="1">
    <source>
        <dbReference type="EMBL" id="TDS56865.1"/>
    </source>
</evidence>
<dbReference type="InterPro" id="IPR036388">
    <property type="entry name" value="WH-like_DNA-bd_sf"/>
</dbReference>
<dbReference type="RefSeq" id="WP_133712910.1">
    <property type="nucleotide sequence ID" value="NZ_SOAG01000018.1"/>
</dbReference>
<gene>
    <name evidence="1" type="ORF">C8P70_11813</name>
</gene>
<comment type="caution">
    <text evidence="1">The sequence shown here is derived from an EMBL/GenBank/DDBJ whole genome shotgun (WGS) entry which is preliminary data.</text>
</comment>
<dbReference type="GO" id="GO:0006355">
    <property type="term" value="P:regulation of DNA-templated transcription"/>
    <property type="evidence" value="ECO:0007669"/>
    <property type="project" value="InterPro"/>
</dbReference>
<dbReference type="OrthoDB" id="1090267at2"/>
<dbReference type="Gene3D" id="1.10.10.10">
    <property type="entry name" value="Winged helix-like DNA-binding domain superfamily/Winged helix DNA-binding domain"/>
    <property type="match status" value="1"/>
</dbReference>
<dbReference type="AlphaFoldDB" id="A0A4R7EX22"/>
<proteinExistence type="predicted"/>
<evidence type="ECO:0000313" key="2">
    <source>
        <dbReference type="Proteomes" id="UP000295215"/>
    </source>
</evidence>
<accession>A0A4R7EX22</accession>
<keyword evidence="2" id="KW-1185">Reference proteome</keyword>
<dbReference type="Proteomes" id="UP000295215">
    <property type="component" value="Unassembled WGS sequence"/>
</dbReference>
<organism evidence="1 2">
    <name type="scientific">Myroides indicus</name>
    <dbReference type="NCBI Taxonomy" id="1323422"/>
    <lineage>
        <taxon>Bacteria</taxon>
        <taxon>Pseudomonadati</taxon>
        <taxon>Bacteroidota</taxon>
        <taxon>Flavobacteriia</taxon>
        <taxon>Flavobacteriales</taxon>
        <taxon>Flavobacteriaceae</taxon>
        <taxon>Myroides</taxon>
    </lineage>
</organism>
<reference evidence="1 2" key="1">
    <citation type="submission" date="2019-03" db="EMBL/GenBank/DDBJ databases">
        <title>Genomic Encyclopedia of Archaeal and Bacterial Type Strains, Phase II (KMG-II): from individual species to whole genera.</title>
        <authorList>
            <person name="Goeker M."/>
        </authorList>
    </citation>
    <scope>NUCLEOTIDE SEQUENCE [LARGE SCALE GENOMIC DNA]</scope>
    <source>
        <strain evidence="1 2">DSM 28213</strain>
    </source>
</reference>